<dbReference type="Pfam" id="PF00076">
    <property type="entry name" value="RRM_1"/>
    <property type="match status" value="1"/>
</dbReference>
<dbReference type="SMART" id="SM00322">
    <property type="entry name" value="KH"/>
    <property type="match status" value="1"/>
</dbReference>
<feature type="compositionally biased region" description="Polar residues" evidence="12">
    <location>
        <begin position="61"/>
        <end position="84"/>
    </location>
</feature>
<feature type="compositionally biased region" description="Polar residues" evidence="12">
    <location>
        <begin position="166"/>
        <end position="187"/>
    </location>
</feature>
<dbReference type="Gene3D" id="4.10.60.10">
    <property type="entry name" value="Zinc finger, CCHC-type"/>
    <property type="match status" value="1"/>
</dbReference>
<evidence type="ECO:0000313" key="16">
    <source>
        <dbReference type="Proteomes" id="UP000825935"/>
    </source>
</evidence>
<comment type="subcellular location">
    <subcellularLocation>
        <location evidence="1">Nucleus</location>
    </subcellularLocation>
</comment>
<evidence type="ECO:0008006" key="17">
    <source>
        <dbReference type="Google" id="ProtNLM"/>
    </source>
</evidence>
<evidence type="ECO:0000256" key="5">
    <source>
        <dbReference type="ARBA" id="ARBA00022771"/>
    </source>
</evidence>
<dbReference type="OrthoDB" id="10021397at2759"/>
<feature type="compositionally biased region" description="Low complexity" evidence="12">
    <location>
        <begin position="752"/>
        <end position="762"/>
    </location>
</feature>
<dbReference type="InterPro" id="IPR045071">
    <property type="entry name" value="BBP-like"/>
</dbReference>
<evidence type="ECO:0000256" key="10">
    <source>
        <dbReference type="PROSITE-ProRule" id="PRU00047"/>
    </source>
</evidence>
<dbReference type="InterPro" id="IPR047086">
    <property type="entry name" value="SF1-HH_sf"/>
</dbReference>
<dbReference type="InterPro" id="IPR004087">
    <property type="entry name" value="KH_dom"/>
</dbReference>
<dbReference type="Gene3D" id="6.10.140.1790">
    <property type="match status" value="1"/>
</dbReference>
<organism evidence="15 16">
    <name type="scientific">Ceratopteris richardii</name>
    <name type="common">Triangle waterfern</name>
    <dbReference type="NCBI Taxonomy" id="49495"/>
    <lineage>
        <taxon>Eukaryota</taxon>
        <taxon>Viridiplantae</taxon>
        <taxon>Streptophyta</taxon>
        <taxon>Embryophyta</taxon>
        <taxon>Tracheophyta</taxon>
        <taxon>Polypodiopsida</taxon>
        <taxon>Polypodiidae</taxon>
        <taxon>Polypodiales</taxon>
        <taxon>Pteridineae</taxon>
        <taxon>Pteridaceae</taxon>
        <taxon>Parkerioideae</taxon>
        <taxon>Ceratopteris</taxon>
    </lineage>
</organism>
<dbReference type="CDD" id="cd02395">
    <property type="entry name" value="KH-I_BBP"/>
    <property type="match status" value="1"/>
</dbReference>
<protein>
    <recommendedName>
        <fullName evidence="17">Branchpoint-bridging protein</fullName>
    </recommendedName>
</protein>
<dbReference type="SMART" id="SM00343">
    <property type="entry name" value="ZnF_C2HC"/>
    <property type="match status" value="2"/>
</dbReference>
<dbReference type="EMBL" id="CM035411">
    <property type="protein sequence ID" value="KAH7434906.1"/>
    <property type="molecule type" value="Genomic_DNA"/>
</dbReference>
<feature type="compositionally biased region" description="Basic and acidic residues" evidence="12">
    <location>
        <begin position="960"/>
        <end position="970"/>
    </location>
</feature>
<evidence type="ECO:0000256" key="4">
    <source>
        <dbReference type="ARBA" id="ARBA00022723"/>
    </source>
</evidence>
<dbReference type="PANTHER" id="PTHR11208">
    <property type="entry name" value="RNA-BINDING PROTEIN RELATED"/>
    <property type="match status" value="1"/>
</dbReference>
<evidence type="ECO:0000256" key="12">
    <source>
        <dbReference type="SAM" id="MobiDB-lite"/>
    </source>
</evidence>
<evidence type="ECO:0000256" key="8">
    <source>
        <dbReference type="ARBA" id="ARBA00023187"/>
    </source>
</evidence>
<dbReference type="InterPro" id="IPR000504">
    <property type="entry name" value="RRM_dom"/>
</dbReference>
<feature type="region of interest" description="Disordered" evidence="12">
    <location>
        <begin position="742"/>
        <end position="795"/>
    </location>
</feature>
<feature type="compositionally biased region" description="Polar residues" evidence="12">
    <location>
        <begin position="941"/>
        <end position="956"/>
    </location>
</feature>
<evidence type="ECO:0000256" key="6">
    <source>
        <dbReference type="ARBA" id="ARBA00022833"/>
    </source>
</evidence>
<dbReference type="GO" id="GO:0008380">
    <property type="term" value="P:RNA splicing"/>
    <property type="evidence" value="ECO:0007669"/>
    <property type="project" value="UniProtKB-KW"/>
</dbReference>
<evidence type="ECO:0000313" key="15">
    <source>
        <dbReference type="EMBL" id="KAH7434906.1"/>
    </source>
</evidence>
<feature type="compositionally biased region" description="Pro residues" evidence="12">
    <location>
        <begin position="918"/>
        <end position="938"/>
    </location>
</feature>
<evidence type="ECO:0000256" key="7">
    <source>
        <dbReference type="ARBA" id="ARBA00022884"/>
    </source>
</evidence>
<dbReference type="EMBL" id="CM035411">
    <property type="protein sequence ID" value="KAH7434903.1"/>
    <property type="molecule type" value="Genomic_DNA"/>
</dbReference>
<evidence type="ECO:0000259" key="13">
    <source>
        <dbReference type="PROSITE" id="PS50102"/>
    </source>
</evidence>
<feature type="region of interest" description="Disordered" evidence="12">
    <location>
        <begin position="606"/>
        <end position="642"/>
    </location>
</feature>
<keyword evidence="8" id="KW-0508">mRNA splicing</keyword>
<dbReference type="GO" id="GO:0005634">
    <property type="term" value="C:nucleus"/>
    <property type="evidence" value="ECO:0007669"/>
    <property type="project" value="UniProtKB-SubCell"/>
</dbReference>
<dbReference type="SUPFAM" id="SSF54791">
    <property type="entry name" value="Eukaryotic type KH-domain (KH-domain type I)"/>
    <property type="match status" value="1"/>
</dbReference>
<feature type="region of interest" description="Disordered" evidence="12">
    <location>
        <begin position="916"/>
        <end position="970"/>
    </location>
</feature>
<reference evidence="15" key="1">
    <citation type="submission" date="2021-08" db="EMBL/GenBank/DDBJ databases">
        <title>WGS assembly of Ceratopteris richardii.</title>
        <authorList>
            <person name="Marchant D.B."/>
            <person name="Chen G."/>
            <person name="Jenkins J."/>
            <person name="Shu S."/>
            <person name="Leebens-Mack J."/>
            <person name="Grimwood J."/>
            <person name="Schmutz J."/>
            <person name="Soltis P."/>
            <person name="Soltis D."/>
            <person name="Chen Z.-H."/>
        </authorList>
    </citation>
    <scope>NUCLEOTIDE SEQUENCE</scope>
    <source>
        <strain evidence="15">Whitten #5841</strain>
        <tissue evidence="15">Leaf</tissue>
    </source>
</reference>
<dbReference type="InterPro" id="IPR001878">
    <property type="entry name" value="Znf_CCHC"/>
</dbReference>
<dbReference type="PROSITE" id="PS50102">
    <property type="entry name" value="RRM"/>
    <property type="match status" value="1"/>
</dbReference>
<evidence type="ECO:0000259" key="14">
    <source>
        <dbReference type="PROSITE" id="PS50158"/>
    </source>
</evidence>
<dbReference type="InterPro" id="IPR036612">
    <property type="entry name" value="KH_dom_type_1_sf"/>
</dbReference>
<name>A0A8T2UM11_CERRI</name>
<keyword evidence="5 10" id="KW-0863">Zinc-finger</keyword>
<evidence type="ECO:0000256" key="11">
    <source>
        <dbReference type="PROSITE-ProRule" id="PRU00176"/>
    </source>
</evidence>
<keyword evidence="9" id="KW-0539">Nucleus</keyword>
<dbReference type="PROSITE" id="PS50084">
    <property type="entry name" value="KH_TYPE_1"/>
    <property type="match status" value="1"/>
</dbReference>
<dbReference type="InterPro" id="IPR035979">
    <property type="entry name" value="RBD_domain_sf"/>
</dbReference>
<gene>
    <name evidence="15" type="ORF">KP509_06G040400</name>
</gene>
<keyword evidence="3" id="KW-0507">mRNA processing</keyword>
<dbReference type="AlphaFoldDB" id="A0A8T2UM11"/>
<dbReference type="Pfam" id="PF22675">
    <property type="entry name" value="KH-I_KHDC4-BBP"/>
    <property type="match status" value="1"/>
</dbReference>
<keyword evidence="6" id="KW-0862">Zinc</keyword>
<feature type="compositionally biased region" description="Polar residues" evidence="12">
    <location>
        <begin position="97"/>
        <end position="110"/>
    </location>
</feature>
<dbReference type="InterPro" id="IPR032570">
    <property type="entry name" value="SF1-HH"/>
</dbReference>
<dbReference type="Gene3D" id="3.30.70.330">
    <property type="match status" value="1"/>
</dbReference>
<proteinExistence type="inferred from homology"/>
<dbReference type="SUPFAM" id="SSF57756">
    <property type="entry name" value="Retrovirus zinc finger-like domains"/>
    <property type="match status" value="1"/>
</dbReference>
<dbReference type="SMART" id="SM00360">
    <property type="entry name" value="RRM"/>
    <property type="match status" value="1"/>
</dbReference>
<dbReference type="GO" id="GO:0006397">
    <property type="term" value="P:mRNA processing"/>
    <property type="evidence" value="ECO:0007669"/>
    <property type="project" value="UniProtKB-KW"/>
</dbReference>
<evidence type="ECO:0000256" key="2">
    <source>
        <dbReference type="ARBA" id="ARBA00010382"/>
    </source>
</evidence>
<dbReference type="Proteomes" id="UP000825935">
    <property type="component" value="Chromosome 6"/>
</dbReference>
<dbReference type="InterPro" id="IPR036875">
    <property type="entry name" value="Znf_CCHC_sf"/>
</dbReference>
<dbReference type="InterPro" id="IPR055256">
    <property type="entry name" value="KH_1_KHDC4/BBP-like"/>
</dbReference>
<comment type="caution">
    <text evidence="15">The sequence shown here is derived from an EMBL/GenBank/DDBJ whole genome shotgun (WGS) entry which is preliminary data.</text>
</comment>
<dbReference type="InterPro" id="IPR012677">
    <property type="entry name" value="Nucleotide-bd_a/b_plait_sf"/>
</dbReference>
<dbReference type="GO" id="GO:0008270">
    <property type="term" value="F:zinc ion binding"/>
    <property type="evidence" value="ECO:0007669"/>
    <property type="project" value="UniProtKB-KW"/>
</dbReference>
<dbReference type="FunFam" id="4.10.60.10:FF:000011">
    <property type="entry name" value="splicing factor 1"/>
    <property type="match status" value="1"/>
</dbReference>
<feature type="compositionally biased region" description="Basic and acidic residues" evidence="12">
    <location>
        <begin position="463"/>
        <end position="481"/>
    </location>
</feature>
<feature type="region of interest" description="Disordered" evidence="12">
    <location>
        <begin position="164"/>
        <end position="314"/>
    </location>
</feature>
<dbReference type="Pfam" id="PF16275">
    <property type="entry name" value="SF1-HH"/>
    <property type="match status" value="1"/>
</dbReference>
<comment type="similarity">
    <text evidence="2">Belongs to the BBP/SF1 family.</text>
</comment>
<dbReference type="FunFam" id="3.30.1370.10:FF:000047">
    <property type="entry name" value="splicing factor-like protein 1"/>
    <property type="match status" value="1"/>
</dbReference>
<feature type="compositionally biased region" description="Gly residues" evidence="12">
    <location>
        <begin position="606"/>
        <end position="618"/>
    </location>
</feature>
<keyword evidence="16" id="KW-1185">Reference proteome</keyword>
<accession>A0A8T2UM11</accession>
<dbReference type="EMBL" id="CM035411">
    <property type="protein sequence ID" value="KAH7434904.1"/>
    <property type="molecule type" value="Genomic_DNA"/>
</dbReference>
<evidence type="ECO:0000256" key="3">
    <source>
        <dbReference type="ARBA" id="ARBA00022664"/>
    </source>
</evidence>
<dbReference type="PROSITE" id="PS50158">
    <property type="entry name" value="ZF_CCHC"/>
    <property type="match status" value="1"/>
</dbReference>
<dbReference type="GO" id="GO:0003729">
    <property type="term" value="F:mRNA binding"/>
    <property type="evidence" value="ECO:0007669"/>
    <property type="project" value="TreeGrafter"/>
</dbReference>
<feature type="compositionally biased region" description="Basic and acidic residues" evidence="12">
    <location>
        <begin position="32"/>
        <end position="46"/>
    </location>
</feature>
<feature type="region of interest" description="Disordered" evidence="12">
    <location>
        <begin position="458"/>
        <end position="481"/>
    </location>
</feature>
<dbReference type="SUPFAM" id="SSF54928">
    <property type="entry name" value="RNA-binding domain, RBD"/>
    <property type="match status" value="1"/>
</dbReference>
<dbReference type="Gene3D" id="3.30.1370.10">
    <property type="entry name" value="K Homology domain, type 1"/>
    <property type="match status" value="1"/>
</dbReference>
<sequence length="970" mass="104061">MEQPLYNVGHPGSELSGKGSSELQREQQQQQEQHHNWQQEQHHHQQQDQYSGFSYYYGYATGSQQPNSYTSPHQIENQNYSYQEVSHHANSGDGHGSTYNYSQVSGSHPSDGNGFGCDSGRMSNQATSYGYDASMPGSNSGLEYPKQDGYYSQQTEEFNSKYGSLLNVQGTESDGNLQSNGTETVGSSAPDAGSYPSSERQGIGGWISEEVVQDNGPISKEERQGVGGWINDFQDQATTPTRGSNQNGSADTLADQPHNQPAVKTGETTTERKRRSRWEPQPEGESEAQEGGESSGKRRKSRWSDEEPKPLINQIPLPGFVRELTGGAEFDPEVQALNIKLLDINRRLQTGQVLDERDDGNRSPSPEPIYDNMGIRVNTREFRARERLTRERIEIISELIKRNPAFRPPADYKPPKLQKKLFIPVKDYPGYNFIGLIIGPRGNTQKRMERETGAKIVIRGKGSAKEGKLPQKRDMRPDPGENEDLHVLVEADNPESLEKAASMVEKLLVPVDEVLNEHKRAQLRELAALNGTIRDEEFCRLCGEPGHRQYACPARNSTFKSDVVCRICGDGGHPTIDCPVKGSSPGKMDDEYKNFLAELGGGADSAGGAGSGDVGGRQMGPTLALPGTQGSNPPWLGNGVGSRPGLGASVSQSFTPAAKFNKDGDELNLYVGYLPPSIDEDGFIGLFSPFGKIENFKLIRDRLTGMSKGYGFVKFADAASAAQAVQHMNGYRIEGKVLAVRVAGKPPPPGPAATAATAGTQPSSFSGPPHLQSQPSPGPVPPGPHGNFMSPAPSWSTPQVQLPYAPYVPMNAPPGAPAEGGYIHGGPPGASAPYPPFVNSYPNPGAQVPPSSAPPGIIAQGPVGNPQNVSSSQVPGVDSSTTAMMPRPVGMPASVAGPCGPPGSYLMYPPHSGFYGAPPLPTGSVPPPTGGGPPPPWSLPTNAPTTPASNNQQSEVVESEYEKFMSEMGR</sequence>
<dbReference type="GO" id="GO:0048024">
    <property type="term" value="P:regulation of mRNA splicing, via spliceosome"/>
    <property type="evidence" value="ECO:0007669"/>
    <property type="project" value="TreeGrafter"/>
</dbReference>
<evidence type="ECO:0000256" key="9">
    <source>
        <dbReference type="ARBA" id="ARBA00023242"/>
    </source>
</evidence>
<feature type="compositionally biased region" description="Low complexity" evidence="12">
    <location>
        <begin position="12"/>
        <end position="31"/>
    </location>
</feature>
<feature type="region of interest" description="Disordered" evidence="12">
    <location>
        <begin position="1"/>
        <end position="119"/>
    </location>
</feature>
<feature type="domain" description="RRM" evidence="13">
    <location>
        <begin position="667"/>
        <end position="745"/>
    </location>
</feature>
<keyword evidence="7 11" id="KW-0694">RNA-binding</keyword>
<evidence type="ECO:0000256" key="1">
    <source>
        <dbReference type="ARBA" id="ARBA00004123"/>
    </source>
</evidence>
<dbReference type="PANTHER" id="PTHR11208:SF45">
    <property type="entry name" value="SPLICING FACTOR 1"/>
    <property type="match status" value="1"/>
</dbReference>
<keyword evidence="4" id="KW-0479">Metal-binding</keyword>
<dbReference type="EMBL" id="CM035411">
    <property type="protein sequence ID" value="KAH7434905.1"/>
    <property type="molecule type" value="Genomic_DNA"/>
</dbReference>
<feature type="compositionally biased region" description="Polar residues" evidence="12">
    <location>
        <begin position="233"/>
        <end position="250"/>
    </location>
</feature>
<feature type="domain" description="CCHC-type" evidence="14">
    <location>
        <begin position="539"/>
        <end position="553"/>
    </location>
</feature>